<reference evidence="1 2" key="1">
    <citation type="submission" date="2017-07" db="EMBL/GenBank/DDBJ databases">
        <title>Phylogenetic study on the rhizospheric bacterium Ochrobactrum sp. A44.</title>
        <authorList>
            <person name="Krzyzanowska D.M."/>
            <person name="Ossowicki A."/>
            <person name="Rajewska M."/>
            <person name="Maciag T."/>
            <person name="Kaczynski Z."/>
            <person name="Czerwicka M."/>
            <person name="Jafra S."/>
        </authorList>
    </citation>
    <scope>NUCLEOTIDE SEQUENCE [LARGE SCALE GENOMIC DNA]</scope>
    <source>
        <strain evidence="1 2">CCUG 30717</strain>
    </source>
</reference>
<evidence type="ECO:0000313" key="2">
    <source>
        <dbReference type="Proteomes" id="UP000216188"/>
    </source>
</evidence>
<organism evidence="1 2">
    <name type="scientific">Brucella pseudogrignonensis</name>
    <dbReference type="NCBI Taxonomy" id="419475"/>
    <lineage>
        <taxon>Bacteria</taxon>
        <taxon>Pseudomonadati</taxon>
        <taxon>Pseudomonadota</taxon>
        <taxon>Alphaproteobacteria</taxon>
        <taxon>Hyphomicrobiales</taxon>
        <taxon>Brucellaceae</taxon>
        <taxon>Brucella/Ochrobactrum group</taxon>
        <taxon>Brucella</taxon>
    </lineage>
</organism>
<gene>
    <name evidence="1" type="ORF">CEV34_4789</name>
</gene>
<dbReference type="AlphaFoldDB" id="A0A256G381"/>
<proteinExistence type="predicted"/>
<name>A0A256G381_9HYPH</name>
<dbReference type="Proteomes" id="UP000216188">
    <property type="component" value="Unassembled WGS sequence"/>
</dbReference>
<dbReference type="EMBL" id="NNRM01000047">
    <property type="protein sequence ID" value="OYR21542.1"/>
    <property type="molecule type" value="Genomic_DNA"/>
</dbReference>
<accession>A0A256G381</accession>
<keyword evidence="2" id="KW-1185">Reference proteome</keyword>
<comment type="caution">
    <text evidence="1">The sequence shown here is derived from an EMBL/GenBank/DDBJ whole genome shotgun (WGS) entry which is preliminary data.</text>
</comment>
<protein>
    <submittedName>
        <fullName evidence="1">Uncharacterized protein</fullName>
    </submittedName>
</protein>
<evidence type="ECO:0000313" key="1">
    <source>
        <dbReference type="EMBL" id="OYR21542.1"/>
    </source>
</evidence>
<sequence length="80" mass="8544">MSILRKYSGVEIDGVTGSTWAEVGTVSFAEKRIGLSSALANDPDIAKIQRISDAIIAGMLTEKLKKLNSEQPSHSKDGPN</sequence>